<keyword evidence="1" id="KW-0732">Signal</keyword>
<dbReference type="eggNOG" id="COG1501">
    <property type="taxonomic scope" value="Bacteria"/>
</dbReference>
<evidence type="ECO:0000313" key="3">
    <source>
        <dbReference type="Proteomes" id="UP000008229"/>
    </source>
</evidence>
<protein>
    <recommendedName>
        <fullName evidence="4">Fibronectin type-III domain-containing protein</fullName>
    </recommendedName>
</protein>
<proteinExistence type="predicted"/>
<organism evidence="2 3">
    <name type="scientific">Conexibacter woesei (strain DSM 14684 / CCUG 47730 / CIP 108061 / JCM 11494 / NBRC 100937 / ID131577)</name>
    <dbReference type="NCBI Taxonomy" id="469383"/>
    <lineage>
        <taxon>Bacteria</taxon>
        <taxon>Bacillati</taxon>
        <taxon>Actinomycetota</taxon>
        <taxon>Thermoleophilia</taxon>
        <taxon>Solirubrobacterales</taxon>
        <taxon>Conexibacteraceae</taxon>
        <taxon>Conexibacter</taxon>
    </lineage>
</organism>
<dbReference type="STRING" id="469383.Cwoe_4312"/>
<dbReference type="KEGG" id="cwo:Cwoe_4312"/>
<dbReference type="Gene3D" id="2.60.120.260">
    <property type="entry name" value="Galactose-binding domain-like"/>
    <property type="match status" value="2"/>
</dbReference>
<dbReference type="SUPFAM" id="SSF51445">
    <property type="entry name" value="(Trans)glycosidases"/>
    <property type="match status" value="1"/>
</dbReference>
<reference evidence="2 3" key="1">
    <citation type="journal article" date="2010" name="Stand. Genomic Sci.">
        <title>Complete genome sequence of Conexibacter woesei type strain (ID131577).</title>
        <authorList>
            <person name="Pukall R."/>
            <person name="Lapidus A."/>
            <person name="Glavina Del Rio T."/>
            <person name="Copeland A."/>
            <person name="Tice H."/>
            <person name="Cheng J.-F."/>
            <person name="Lucas S."/>
            <person name="Chen F."/>
            <person name="Nolan M."/>
            <person name="Bruce D."/>
            <person name="Goodwin L."/>
            <person name="Pitluck S."/>
            <person name="Mavromatis K."/>
            <person name="Ivanova N."/>
            <person name="Ovchinnikova G."/>
            <person name="Pati A."/>
            <person name="Chen A."/>
            <person name="Palaniappan K."/>
            <person name="Land M."/>
            <person name="Hauser L."/>
            <person name="Chang Y.-J."/>
            <person name="Jeffries C.D."/>
            <person name="Chain P."/>
            <person name="Meincke L."/>
            <person name="Sims D."/>
            <person name="Brettin T."/>
            <person name="Detter J.C."/>
            <person name="Rohde M."/>
            <person name="Goeker M."/>
            <person name="Bristow J."/>
            <person name="Eisen J.A."/>
            <person name="Markowitz V."/>
            <person name="Kyrpides N.C."/>
            <person name="Klenk H.-P."/>
            <person name="Hugenholtz P."/>
        </authorList>
    </citation>
    <scope>NUCLEOTIDE SEQUENCE [LARGE SCALE GENOMIC DNA]</scope>
    <source>
        <strain evidence="3">DSM 14684 / CIP 108061 / JCM 11494 / NBRC 100937 / ID131577</strain>
    </source>
</reference>
<feature type="signal peptide" evidence="1">
    <location>
        <begin position="1"/>
        <end position="47"/>
    </location>
</feature>
<dbReference type="GO" id="GO:0005975">
    <property type="term" value="P:carbohydrate metabolic process"/>
    <property type="evidence" value="ECO:0007669"/>
    <property type="project" value="UniProtKB-ARBA"/>
</dbReference>
<dbReference type="Gene3D" id="2.60.40.10">
    <property type="entry name" value="Immunoglobulins"/>
    <property type="match status" value="1"/>
</dbReference>
<dbReference type="OrthoDB" id="9758822at2"/>
<dbReference type="EMBL" id="CP001854">
    <property type="protein sequence ID" value="ADB52726.1"/>
    <property type="molecule type" value="Genomic_DNA"/>
</dbReference>
<dbReference type="HOGENOM" id="CLU_254026_0_0_11"/>
<evidence type="ECO:0000313" key="2">
    <source>
        <dbReference type="EMBL" id="ADB52726.1"/>
    </source>
</evidence>
<sequence length="1413" mass="151611" precursor="true">MRRTGRSAVEAVGAVKARALAAKALAATTALALSAAAGLAAAAPAQALTVGDGYANQGANACSWTFGTAAIEKTVALTAGTFALTSFKNKLVTPVREYVQAAATSNEVRFLWDGATVTGATPGWSCVSGRASAATVGGQPAIELQVTIARSQVSVTKRYVVYPSSALIREWAEIRNADTVAHALLRPAFLEQNLMGNETSDTSLRWMTGARSTADAWTQRSAPLSTGYARTFDSHDRFNCSQATTGSDGWSDMTARTLSGYLGMREWHDATGGYVWPDAQHPGQGRATARTWTVLRDGVVDVSGRAAKMNTSGDGVVVSIELNGTTVWGARTIAGTDTTGIDTNVSGLNVRTGDVIRFVISDNGTWNFDATRWDPTIAYRGAGAPAYRASSGFSLAQGDQGWRYQDRTPAAERCAIAGWAETSANYIPWLSLWNGAQDDGVAIGFDYLGRWSAETGRQDGRAGALSLTLPNYSDTLAPGGSVTLPKAFTQVYVDDLDDMTNRLLDWQYRYMWDYTRPDYFAAVRMLGDWNLGSQWIHRWDQAGTLQKVFGLTARMRAIGADTYHRDNGWWDKPGSWNGPDFRVSGDYLSKSGMRQLVYMFAYNANGGSDAIRDHPTWFDQRSACGYAELLVNLTLPVAETWMRDLLVSKAEQWGDFQWRNDSCPVGDTSGARQLGQDQAFRRVQQGFLDQRPGSAIQGVDSGGNSIHYEFMRMASSFSFSDSNGLYEQYDASRLFPADKLSGIPDLWNPRNCNVTWNVLLMFNPDFTGDPDDPARIECMRALVESYHYLLSQQVAGRWSKQYHPRGSDADRNWFQRVSGDGERSLVIYRGSTAGSNVTVYPKGLDPRRTYDVRYARTAGSASRSGADLMTNGVTFASLQPGELVWLGMPKRPGGGQDAVAPRAPSQVSAHVRTNMGHAGVEVTWGAGSDDNWLSRYEILRDGVQVGSVAKGRVFFDTTPGASPNAVYAVRTVDGDGNRSATAASAPFTADTSGVEDDARGIRYSGAWQRRSGLPDASGGTVATSVECRGACQGFSATQGGANWRYQDLVGGSWQDIAAYRASGFMGMREWHDASGGYVWPDALHPGPANDTARTWIAPRAGRVDVLSHVAKLDPNGDGVIVRITKNGTTVWGPRTLAGNDADGFAANVTGLAVAAGDAIRFEIGRNGTHSNDATRWDPWVSYQDDPPPNTTPPSASFTFTGSQITWLAKLGTDLGRAKVSVDGVEDATIDLYAPDENNWSIPIYSKTFPTVATRTITVTQAGTRHPLSSGVGVSVDGFQLLTNAPSVIENSAGAIALSGGGWSTASGSGASGGTASVSATAGDTATVTFTGRRITWVGRQCAACGRADVWLDGAFAARVDTFGMRGPTVPQAAPYQATFPTAGPHTLQVRVLGRRNHDATGDTVTVDAFHVRP</sequence>
<dbReference type="InterPro" id="IPR017853">
    <property type="entry name" value="GH"/>
</dbReference>
<gene>
    <name evidence="2" type="ordered locus">Cwoe_4312</name>
</gene>
<feature type="chain" id="PRO_5039338152" description="Fibronectin type-III domain-containing protein" evidence="1">
    <location>
        <begin position="48"/>
        <end position="1413"/>
    </location>
</feature>
<dbReference type="InterPro" id="IPR013783">
    <property type="entry name" value="Ig-like_fold"/>
</dbReference>
<evidence type="ECO:0000256" key="1">
    <source>
        <dbReference type="SAM" id="SignalP"/>
    </source>
</evidence>
<evidence type="ECO:0008006" key="4">
    <source>
        <dbReference type="Google" id="ProtNLM"/>
    </source>
</evidence>
<dbReference type="InterPro" id="IPR013785">
    <property type="entry name" value="Aldolase_TIM"/>
</dbReference>
<keyword evidence="3" id="KW-1185">Reference proteome</keyword>
<dbReference type="Gene3D" id="3.20.20.70">
    <property type="entry name" value="Aldolase class I"/>
    <property type="match status" value="1"/>
</dbReference>
<dbReference type="RefSeq" id="WP_012935777.1">
    <property type="nucleotide sequence ID" value="NC_013739.1"/>
</dbReference>
<reference evidence="3" key="2">
    <citation type="submission" date="2010-01" db="EMBL/GenBank/DDBJ databases">
        <title>The complete genome of Conexibacter woesei DSM 14684.</title>
        <authorList>
            <consortium name="US DOE Joint Genome Institute (JGI-PGF)"/>
            <person name="Lucas S."/>
            <person name="Copeland A."/>
            <person name="Lapidus A."/>
            <person name="Glavina del Rio T."/>
            <person name="Dalin E."/>
            <person name="Tice H."/>
            <person name="Bruce D."/>
            <person name="Goodwin L."/>
            <person name="Pitluck S."/>
            <person name="Kyrpides N."/>
            <person name="Mavromatis K."/>
            <person name="Ivanova N."/>
            <person name="Mikhailova N."/>
            <person name="Chertkov O."/>
            <person name="Brettin T."/>
            <person name="Detter J.C."/>
            <person name="Han C."/>
            <person name="Larimer F."/>
            <person name="Land M."/>
            <person name="Hauser L."/>
            <person name="Markowitz V."/>
            <person name="Cheng J.-F."/>
            <person name="Hugenholtz P."/>
            <person name="Woyke T."/>
            <person name="Wu D."/>
            <person name="Pukall R."/>
            <person name="Steenblock K."/>
            <person name="Schneider S."/>
            <person name="Klenk H.-P."/>
            <person name="Eisen J.A."/>
        </authorList>
    </citation>
    <scope>NUCLEOTIDE SEQUENCE [LARGE SCALE GENOMIC DNA]</scope>
    <source>
        <strain evidence="3">DSM 14684 / CIP 108061 / JCM 11494 / NBRC 100937 / ID131577</strain>
    </source>
</reference>
<name>D3F6S8_CONWI</name>
<accession>D3F6S8</accession>
<dbReference type="Proteomes" id="UP000008229">
    <property type="component" value="Chromosome"/>
</dbReference>